<proteinExistence type="predicted"/>
<organism evidence="2 3">
    <name type="scientific">Tetrahymena thermophila (strain SB210)</name>
    <dbReference type="NCBI Taxonomy" id="312017"/>
    <lineage>
        <taxon>Eukaryota</taxon>
        <taxon>Sar</taxon>
        <taxon>Alveolata</taxon>
        <taxon>Ciliophora</taxon>
        <taxon>Intramacronucleata</taxon>
        <taxon>Oligohymenophorea</taxon>
        <taxon>Hymenostomatida</taxon>
        <taxon>Tetrahymenina</taxon>
        <taxon>Tetrahymenidae</taxon>
        <taxon>Tetrahymena</taxon>
    </lineage>
</organism>
<gene>
    <name evidence="2" type="ORF">TTHERM_000307767</name>
</gene>
<dbReference type="RefSeq" id="XP_012654315.1">
    <property type="nucleotide sequence ID" value="XM_012798861.1"/>
</dbReference>
<keyword evidence="3" id="KW-1185">Reference proteome</keyword>
<feature type="transmembrane region" description="Helical" evidence="1">
    <location>
        <begin position="117"/>
        <end position="138"/>
    </location>
</feature>
<dbReference type="AlphaFoldDB" id="W7X9Q2"/>
<accession>W7X9Q2</accession>
<protein>
    <submittedName>
        <fullName evidence="2">Transmembrane protein, putative</fullName>
    </submittedName>
</protein>
<dbReference type="GeneID" id="24438316"/>
<evidence type="ECO:0000256" key="1">
    <source>
        <dbReference type="SAM" id="Phobius"/>
    </source>
</evidence>
<dbReference type="EMBL" id="GG662608">
    <property type="protein sequence ID" value="EWS73128.1"/>
    <property type="molecule type" value="Genomic_DNA"/>
</dbReference>
<dbReference type="InParanoid" id="W7X9Q2"/>
<name>W7X9Q2_TETTS</name>
<dbReference type="Proteomes" id="UP000009168">
    <property type="component" value="Unassembled WGS sequence"/>
</dbReference>
<feature type="transmembrane region" description="Helical" evidence="1">
    <location>
        <begin position="75"/>
        <end position="97"/>
    </location>
</feature>
<sequence>MNINSRKFIIFLSLFISINYFFNAWKMNEQLTLCKKKETKLKVNLIIQNFLYLCQFFFCLLAINIQVEQCKIQIALLVIKVIQIFPFVMLLVYLLLYDLFVSCLVNFCVICNQYICSLLLNLFCFAFFIINYVIYHFFCRSSQMLIIQNHLYG</sequence>
<feature type="transmembrane region" description="Helical" evidence="1">
    <location>
        <begin position="45"/>
        <end position="63"/>
    </location>
</feature>
<feature type="transmembrane region" description="Helical" evidence="1">
    <location>
        <begin position="7"/>
        <end position="25"/>
    </location>
</feature>
<keyword evidence="1" id="KW-1133">Transmembrane helix</keyword>
<keyword evidence="1" id="KW-0472">Membrane</keyword>
<evidence type="ECO:0000313" key="2">
    <source>
        <dbReference type="EMBL" id="EWS73128.1"/>
    </source>
</evidence>
<evidence type="ECO:0000313" key="3">
    <source>
        <dbReference type="Proteomes" id="UP000009168"/>
    </source>
</evidence>
<reference evidence="3" key="1">
    <citation type="journal article" date="2006" name="PLoS Biol.">
        <title>Macronuclear genome sequence of the ciliate Tetrahymena thermophila, a model eukaryote.</title>
        <authorList>
            <person name="Eisen J.A."/>
            <person name="Coyne R.S."/>
            <person name="Wu M."/>
            <person name="Wu D."/>
            <person name="Thiagarajan M."/>
            <person name="Wortman J.R."/>
            <person name="Badger J.H."/>
            <person name="Ren Q."/>
            <person name="Amedeo P."/>
            <person name="Jones K.M."/>
            <person name="Tallon L.J."/>
            <person name="Delcher A.L."/>
            <person name="Salzberg S.L."/>
            <person name="Silva J.C."/>
            <person name="Haas B.J."/>
            <person name="Majoros W.H."/>
            <person name="Farzad M."/>
            <person name="Carlton J.M."/>
            <person name="Smith R.K. Jr."/>
            <person name="Garg J."/>
            <person name="Pearlman R.E."/>
            <person name="Karrer K.M."/>
            <person name="Sun L."/>
            <person name="Manning G."/>
            <person name="Elde N.C."/>
            <person name="Turkewitz A.P."/>
            <person name="Asai D.J."/>
            <person name="Wilkes D.E."/>
            <person name="Wang Y."/>
            <person name="Cai H."/>
            <person name="Collins K."/>
            <person name="Stewart B.A."/>
            <person name="Lee S.R."/>
            <person name="Wilamowska K."/>
            <person name="Weinberg Z."/>
            <person name="Ruzzo W.L."/>
            <person name="Wloga D."/>
            <person name="Gaertig J."/>
            <person name="Frankel J."/>
            <person name="Tsao C.-C."/>
            <person name="Gorovsky M.A."/>
            <person name="Keeling P.J."/>
            <person name="Waller R.F."/>
            <person name="Patron N.J."/>
            <person name="Cherry J.M."/>
            <person name="Stover N.A."/>
            <person name="Krieger C.J."/>
            <person name="del Toro C."/>
            <person name="Ryder H.F."/>
            <person name="Williamson S.C."/>
            <person name="Barbeau R.A."/>
            <person name="Hamilton E.P."/>
            <person name="Orias E."/>
        </authorList>
    </citation>
    <scope>NUCLEOTIDE SEQUENCE [LARGE SCALE GENOMIC DNA]</scope>
    <source>
        <strain evidence="3">SB210</strain>
    </source>
</reference>
<dbReference type="KEGG" id="tet:TTHERM_000307767"/>
<keyword evidence="1 2" id="KW-0812">Transmembrane</keyword>